<dbReference type="EMBL" id="JAUIQD010000001">
    <property type="protein sequence ID" value="KAK3363617.1"/>
    <property type="molecule type" value="Genomic_DNA"/>
</dbReference>
<proteinExistence type="predicted"/>
<accession>A0AAJ0MKC9</accession>
<gene>
    <name evidence="1" type="ORF">B0T25DRAFT_49900</name>
</gene>
<reference evidence="1" key="2">
    <citation type="submission" date="2023-06" db="EMBL/GenBank/DDBJ databases">
        <authorList>
            <consortium name="Lawrence Berkeley National Laboratory"/>
            <person name="Haridas S."/>
            <person name="Hensen N."/>
            <person name="Bonometti L."/>
            <person name="Westerberg I."/>
            <person name="Brannstrom I.O."/>
            <person name="Guillou S."/>
            <person name="Cros-Aarteil S."/>
            <person name="Calhoun S."/>
            <person name="Kuo A."/>
            <person name="Mondo S."/>
            <person name="Pangilinan J."/>
            <person name="Riley R."/>
            <person name="Labutti K."/>
            <person name="Andreopoulos B."/>
            <person name="Lipzen A."/>
            <person name="Chen C."/>
            <person name="Yanf M."/>
            <person name="Daum C."/>
            <person name="Ng V."/>
            <person name="Clum A."/>
            <person name="Steindorff A."/>
            <person name="Ohm R."/>
            <person name="Martin F."/>
            <person name="Silar P."/>
            <person name="Natvig D."/>
            <person name="Lalanne C."/>
            <person name="Gautier V."/>
            <person name="Ament-Velasquez S.L."/>
            <person name="Kruys A."/>
            <person name="Hutchinson M.I."/>
            <person name="Powell A.J."/>
            <person name="Barry K."/>
            <person name="Miller A.N."/>
            <person name="Grigoriev I.V."/>
            <person name="Debuchy R."/>
            <person name="Gladieux P."/>
            <person name="Thoren M.H."/>
            <person name="Johannesson H."/>
        </authorList>
    </citation>
    <scope>NUCLEOTIDE SEQUENCE</scope>
    <source>
        <strain evidence="1">CBS 955.72</strain>
    </source>
</reference>
<comment type="caution">
    <text evidence="1">The sequence shown here is derived from an EMBL/GenBank/DDBJ whole genome shotgun (WGS) entry which is preliminary data.</text>
</comment>
<protein>
    <submittedName>
        <fullName evidence="1">Uncharacterized protein</fullName>
    </submittedName>
</protein>
<evidence type="ECO:0000313" key="1">
    <source>
        <dbReference type="EMBL" id="KAK3363617.1"/>
    </source>
</evidence>
<dbReference type="Proteomes" id="UP001275084">
    <property type="component" value="Unassembled WGS sequence"/>
</dbReference>
<evidence type="ECO:0000313" key="2">
    <source>
        <dbReference type="Proteomes" id="UP001275084"/>
    </source>
</evidence>
<keyword evidence="2" id="KW-1185">Reference proteome</keyword>
<reference evidence="1" key="1">
    <citation type="journal article" date="2023" name="Mol. Phylogenet. Evol.">
        <title>Genome-scale phylogeny and comparative genomics of the fungal order Sordariales.</title>
        <authorList>
            <person name="Hensen N."/>
            <person name="Bonometti L."/>
            <person name="Westerberg I."/>
            <person name="Brannstrom I.O."/>
            <person name="Guillou S."/>
            <person name="Cros-Aarteil S."/>
            <person name="Calhoun S."/>
            <person name="Haridas S."/>
            <person name="Kuo A."/>
            <person name="Mondo S."/>
            <person name="Pangilinan J."/>
            <person name="Riley R."/>
            <person name="LaButti K."/>
            <person name="Andreopoulos B."/>
            <person name="Lipzen A."/>
            <person name="Chen C."/>
            <person name="Yan M."/>
            <person name="Daum C."/>
            <person name="Ng V."/>
            <person name="Clum A."/>
            <person name="Steindorff A."/>
            <person name="Ohm R.A."/>
            <person name="Martin F."/>
            <person name="Silar P."/>
            <person name="Natvig D.O."/>
            <person name="Lalanne C."/>
            <person name="Gautier V."/>
            <person name="Ament-Velasquez S.L."/>
            <person name="Kruys A."/>
            <person name="Hutchinson M.I."/>
            <person name="Powell A.J."/>
            <person name="Barry K."/>
            <person name="Miller A.N."/>
            <person name="Grigoriev I.V."/>
            <person name="Debuchy R."/>
            <person name="Gladieux P."/>
            <person name="Hiltunen Thoren M."/>
            <person name="Johannesson H."/>
        </authorList>
    </citation>
    <scope>NUCLEOTIDE SEQUENCE</scope>
    <source>
        <strain evidence="1">CBS 955.72</strain>
    </source>
</reference>
<sequence length="141" mass="14789">MTSLCISLALGCKSVTGSVVAVCLSTGFLGMIYTTVPLDAVCLLLFIQHYAVSVPEGVAVGVSICLCNKLVVTLVRAGMNKPRIPQGLYSRMVHGGGLRNPGIIQASMVDCCCHCLSSQPTYLQVPLHNAAVPAHTVYPVS</sequence>
<name>A0AAJ0MKC9_9PEZI</name>
<dbReference type="AlphaFoldDB" id="A0AAJ0MKC9"/>
<organism evidence="1 2">
    <name type="scientific">Lasiosphaeria hispida</name>
    <dbReference type="NCBI Taxonomy" id="260671"/>
    <lineage>
        <taxon>Eukaryota</taxon>
        <taxon>Fungi</taxon>
        <taxon>Dikarya</taxon>
        <taxon>Ascomycota</taxon>
        <taxon>Pezizomycotina</taxon>
        <taxon>Sordariomycetes</taxon>
        <taxon>Sordariomycetidae</taxon>
        <taxon>Sordariales</taxon>
        <taxon>Lasiosphaeriaceae</taxon>
        <taxon>Lasiosphaeria</taxon>
    </lineage>
</organism>